<keyword evidence="1" id="KW-0805">Transcription regulation</keyword>
<dbReference type="SMART" id="SM00342">
    <property type="entry name" value="HTH_ARAC"/>
    <property type="match status" value="1"/>
</dbReference>
<dbReference type="STRING" id="411490.ANACAC_03514"/>
<comment type="caution">
    <text evidence="5">The sequence shown here is derived from an EMBL/GenBank/DDBJ whole genome shotgun (WGS) entry which is preliminary data.</text>
</comment>
<feature type="domain" description="HTH araC/xylS-type" evidence="4">
    <location>
        <begin position="34"/>
        <end position="132"/>
    </location>
</feature>
<evidence type="ECO:0000256" key="1">
    <source>
        <dbReference type="ARBA" id="ARBA00023015"/>
    </source>
</evidence>
<dbReference type="AlphaFoldDB" id="B0MIQ9"/>
<dbReference type="PRINTS" id="PR00032">
    <property type="entry name" value="HTHARAC"/>
</dbReference>
<dbReference type="InterPro" id="IPR009057">
    <property type="entry name" value="Homeodomain-like_sf"/>
</dbReference>
<sequence length="167" mass="19678">MGSKTAFFIKTRKLILIIMMEGGETMKQQKEIVEKVVNYIEDNIKSEISVDIIAKNIGYSKFYLNRIFSERTGITIYKYLQSRRLTIAAEKLIKTNEPITEIAYEAGYDSQQAFSLAFKQLYVYPPKIYRNMKVFVPKQNRISLRGNFYYTQNIRFIRRIKEKELAA</sequence>
<dbReference type="PANTHER" id="PTHR47504">
    <property type="entry name" value="RIGHT ORIGIN-BINDING PROTEIN"/>
    <property type="match status" value="1"/>
</dbReference>
<evidence type="ECO:0000259" key="4">
    <source>
        <dbReference type="PROSITE" id="PS01124"/>
    </source>
</evidence>
<evidence type="ECO:0000256" key="3">
    <source>
        <dbReference type="ARBA" id="ARBA00023163"/>
    </source>
</evidence>
<dbReference type="GO" id="GO:0003700">
    <property type="term" value="F:DNA-binding transcription factor activity"/>
    <property type="evidence" value="ECO:0007669"/>
    <property type="project" value="InterPro"/>
</dbReference>
<organism evidence="5 6">
    <name type="scientific">Anaerostipes caccae (strain DSM 14662 / CCUG 47493 / JCM 13470 / NCIMB 13811 / L1-92)</name>
    <dbReference type="NCBI Taxonomy" id="411490"/>
    <lineage>
        <taxon>Bacteria</taxon>
        <taxon>Bacillati</taxon>
        <taxon>Bacillota</taxon>
        <taxon>Clostridia</taxon>
        <taxon>Lachnospirales</taxon>
        <taxon>Lachnospiraceae</taxon>
        <taxon>Anaerostipes</taxon>
    </lineage>
</organism>
<keyword evidence="3" id="KW-0804">Transcription</keyword>
<gene>
    <name evidence="5" type="ORF">ANACAC_03514</name>
</gene>
<keyword evidence="6" id="KW-1185">Reference proteome</keyword>
<accession>B0MIQ9</accession>
<dbReference type="PANTHER" id="PTHR47504:SF5">
    <property type="entry name" value="RIGHT ORIGIN-BINDING PROTEIN"/>
    <property type="match status" value="1"/>
</dbReference>
<keyword evidence="2" id="KW-0238">DNA-binding</keyword>
<reference evidence="5" key="1">
    <citation type="submission" date="2007-11" db="EMBL/GenBank/DDBJ databases">
        <authorList>
            <person name="Fulton L."/>
            <person name="Clifton S."/>
            <person name="Fulton B."/>
            <person name="Xu J."/>
            <person name="Minx P."/>
            <person name="Pepin K.H."/>
            <person name="Johnson M."/>
            <person name="Thiruvilangam P."/>
            <person name="Bhonagiri V."/>
            <person name="Nash W.E."/>
            <person name="Mardis E.R."/>
            <person name="Wilson R.K."/>
        </authorList>
    </citation>
    <scope>NUCLEOTIDE SEQUENCE [LARGE SCALE GENOMIC DNA]</scope>
    <source>
        <strain evidence="5">DSM 14662</strain>
    </source>
</reference>
<name>B0MIQ9_ANACD</name>
<evidence type="ECO:0000313" key="6">
    <source>
        <dbReference type="Proteomes" id="UP000004935"/>
    </source>
</evidence>
<dbReference type="InterPro" id="IPR050959">
    <property type="entry name" value="MarA-like"/>
</dbReference>
<dbReference type="PROSITE" id="PS01124">
    <property type="entry name" value="HTH_ARAC_FAMILY_2"/>
    <property type="match status" value="1"/>
</dbReference>
<protein>
    <submittedName>
        <fullName evidence="5">Transcriptional regulator, AraC family</fullName>
    </submittedName>
</protein>
<dbReference type="Proteomes" id="UP000004935">
    <property type="component" value="Unassembled WGS sequence"/>
</dbReference>
<dbReference type="EMBL" id="ABAX03000038">
    <property type="protein sequence ID" value="EDR95839.1"/>
    <property type="molecule type" value="Genomic_DNA"/>
</dbReference>
<dbReference type="Gene3D" id="1.10.10.60">
    <property type="entry name" value="Homeodomain-like"/>
    <property type="match status" value="2"/>
</dbReference>
<dbReference type="SUPFAM" id="SSF46689">
    <property type="entry name" value="Homeodomain-like"/>
    <property type="match status" value="2"/>
</dbReference>
<dbReference type="HOGENOM" id="CLU_000445_81_14_9"/>
<dbReference type="InterPro" id="IPR020449">
    <property type="entry name" value="Tscrpt_reg_AraC-type_HTH"/>
</dbReference>
<dbReference type="GO" id="GO:0043565">
    <property type="term" value="F:sequence-specific DNA binding"/>
    <property type="evidence" value="ECO:0007669"/>
    <property type="project" value="InterPro"/>
</dbReference>
<evidence type="ECO:0000256" key="2">
    <source>
        <dbReference type="ARBA" id="ARBA00023125"/>
    </source>
</evidence>
<proteinExistence type="predicted"/>
<reference evidence="5" key="2">
    <citation type="submission" date="2013-11" db="EMBL/GenBank/DDBJ databases">
        <title>Draft genome sequence of Anaerostipes caccae (DSM 14662).</title>
        <authorList>
            <person name="Sudarsanam P."/>
            <person name="Ley R."/>
            <person name="Guruge J."/>
            <person name="Turnbaugh P.J."/>
            <person name="Mahowald M."/>
            <person name="Liep D."/>
            <person name="Gordon J."/>
        </authorList>
    </citation>
    <scope>NUCLEOTIDE SEQUENCE</scope>
    <source>
        <strain evidence="5">DSM 14662</strain>
    </source>
</reference>
<evidence type="ECO:0000313" key="5">
    <source>
        <dbReference type="EMBL" id="EDR95839.1"/>
    </source>
</evidence>
<dbReference type="InterPro" id="IPR018060">
    <property type="entry name" value="HTH_AraC"/>
</dbReference>
<dbReference type="eggNOG" id="COG2207">
    <property type="taxonomic scope" value="Bacteria"/>
</dbReference>
<dbReference type="Pfam" id="PF12833">
    <property type="entry name" value="HTH_18"/>
    <property type="match status" value="1"/>
</dbReference>